<dbReference type="InterPro" id="IPR002159">
    <property type="entry name" value="CD36_fam"/>
</dbReference>
<dbReference type="Proteomes" id="UP000820818">
    <property type="component" value="Linkage Group LG1"/>
</dbReference>
<evidence type="ECO:0000256" key="1">
    <source>
        <dbReference type="ARBA" id="ARBA00004370"/>
    </source>
</evidence>
<dbReference type="PANTHER" id="PTHR11923">
    <property type="entry name" value="SCAVENGER RECEPTOR CLASS B TYPE-1 SR-B1"/>
    <property type="match status" value="1"/>
</dbReference>
<comment type="subcellular location">
    <subcellularLocation>
        <location evidence="1">Membrane</location>
    </subcellularLocation>
</comment>
<name>A0AAD5L4E3_9CRUS</name>
<evidence type="ECO:0000256" key="4">
    <source>
        <dbReference type="ARBA" id="ARBA00022989"/>
    </source>
</evidence>
<evidence type="ECO:0000256" key="5">
    <source>
        <dbReference type="ARBA" id="ARBA00023136"/>
    </source>
</evidence>
<dbReference type="GO" id="GO:0005737">
    <property type="term" value="C:cytoplasm"/>
    <property type="evidence" value="ECO:0007669"/>
    <property type="project" value="TreeGrafter"/>
</dbReference>
<dbReference type="GO" id="GO:0005044">
    <property type="term" value="F:scavenger receptor activity"/>
    <property type="evidence" value="ECO:0007669"/>
    <property type="project" value="TreeGrafter"/>
</dbReference>
<feature type="transmembrane region" description="Helical" evidence="7">
    <location>
        <begin position="458"/>
        <end position="480"/>
    </location>
</feature>
<sequence length="481" mass="53865">MVSNMVKTGIVAAVGVTVIVLSSTLGWVLVLDIVTSEAIITEDNEAIYGAWKSPPVPFFIQFFVFNCTNCVLEGPGDSSVVLDLQQLGPFTFSEKRMKFNITEKDGFLTYLEEESYYYEPMGVETSLDADIITVNPVYFTLASLITDYAPPESVVALSTAMHRLLNDAGEHPFMKRKVREILFEGWSLQPYIDILIMLSELAGITLPELPEDPRFGYFYGVNGTNQGEFKIESGANGLDKLGLIRTWKGEDSLSYWKDPYCDMINGTDGAIYPPVVDVNERIYIFVTDLCRSIYTTYERDIETMGINTHRFTVPPEVFDDKNPDNFCYCRDHSIDPDLCFSAGLLDLRPCQFGAPVVLSTPHFYLGDPKYSNAFTGLKPVKEWHETNIDLEPLTAVPVFISERIQINIDVRRYGVPSRFLDINNTVFPVFWINETAILDQPSADDVTLAVNVINGLNISRWCFLAAGIALAIASVVMLVVL</sequence>
<keyword evidence="5 7" id="KW-0472">Membrane</keyword>
<reference evidence="8 9" key="1">
    <citation type="submission" date="2022-05" db="EMBL/GenBank/DDBJ databases">
        <title>A multi-omics perspective on studying reproductive biology in Daphnia sinensis.</title>
        <authorList>
            <person name="Jia J."/>
        </authorList>
    </citation>
    <scope>NUCLEOTIDE SEQUENCE [LARGE SCALE GENOMIC DNA]</scope>
    <source>
        <strain evidence="8 9">WSL</strain>
    </source>
</reference>
<gene>
    <name evidence="8" type="ORF">GHT06_009607</name>
</gene>
<keyword evidence="4 7" id="KW-1133">Transmembrane helix</keyword>
<dbReference type="GO" id="GO:0016020">
    <property type="term" value="C:membrane"/>
    <property type="evidence" value="ECO:0007669"/>
    <property type="project" value="UniProtKB-SubCell"/>
</dbReference>
<comment type="similarity">
    <text evidence="2">Belongs to the CD36 family.</text>
</comment>
<dbReference type="PRINTS" id="PR01609">
    <property type="entry name" value="CD36FAMILY"/>
</dbReference>
<keyword evidence="6" id="KW-0325">Glycoprotein</keyword>
<evidence type="ECO:0000256" key="6">
    <source>
        <dbReference type="ARBA" id="ARBA00023180"/>
    </source>
</evidence>
<dbReference type="Pfam" id="PF01130">
    <property type="entry name" value="CD36"/>
    <property type="match status" value="1"/>
</dbReference>
<protein>
    <submittedName>
        <fullName evidence="8">Uncharacterized protein</fullName>
    </submittedName>
</protein>
<comment type="caution">
    <text evidence="8">The sequence shown here is derived from an EMBL/GenBank/DDBJ whole genome shotgun (WGS) entry which is preliminary data.</text>
</comment>
<organism evidence="8 9">
    <name type="scientific">Daphnia sinensis</name>
    <dbReference type="NCBI Taxonomy" id="1820382"/>
    <lineage>
        <taxon>Eukaryota</taxon>
        <taxon>Metazoa</taxon>
        <taxon>Ecdysozoa</taxon>
        <taxon>Arthropoda</taxon>
        <taxon>Crustacea</taxon>
        <taxon>Branchiopoda</taxon>
        <taxon>Diplostraca</taxon>
        <taxon>Cladocera</taxon>
        <taxon>Anomopoda</taxon>
        <taxon>Daphniidae</taxon>
        <taxon>Daphnia</taxon>
        <taxon>Daphnia similis group</taxon>
    </lineage>
</organism>
<evidence type="ECO:0000256" key="7">
    <source>
        <dbReference type="SAM" id="Phobius"/>
    </source>
</evidence>
<dbReference type="PANTHER" id="PTHR11923:SF111">
    <property type="entry name" value="LYSOSOME MEMBRANE PROTEIN 2-LIKE"/>
    <property type="match status" value="1"/>
</dbReference>
<proteinExistence type="inferred from homology"/>
<evidence type="ECO:0000313" key="8">
    <source>
        <dbReference type="EMBL" id="KAI9565812.1"/>
    </source>
</evidence>
<dbReference type="EMBL" id="WJBH02000001">
    <property type="protein sequence ID" value="KAI9565812.1"/>
    <property type="molecule type" value="Genomic_DNA"/>
</dbReference>
<keyword evidence="3 7" id="KW-0812">Transmembrane</keyword>
<accession>A0AAD5L4E3</accession>
<evidence type="ECO:0000256" key="2">
    <source>
        <dbReference type="ARBA" id="ARBA00010532"/>
    </source>
</evidence>
<evidence type="ECO:0000256" key="3">
    <source>
        <dbReference type="ARBA" id="ARBA00022692"/>
    </source>
</evidence>
<evidence type="ECO:0000313" key="9">
    <source>
        <dbReference type="Proteomes" id="UP000820818"/>
    </source>
</evidence>
<keyword evidence="9" id="KW-1185">Reference proteome</keyword>
<dbReference type="AlphaFoldDB" id="A0AAD5L4E3"/>